<evidence type="ECO:0000256" key="1">
    <source>
        <dbReference type="ARBA" id="ARBA00023002"/>
    </source>
</evidence>
<dbReference type="PANTHER" id="PTHR13847:SF289">
    <property type="entry name" value="GLYCINE OXIDASE"/>
    <property type="match status" value="1"/>
</dbReference>
<accession>A0A1I3IIB9</accession>
<dbReference type="EMBL" id="FOQD01000009">
    <property type="protein sequence ID" value="SFI47755.1"/>
    <property type="molecule type" value="Genomic_DNA"/>
</dbReference>
<dbReference type="GO" id="GO:0005737">
    <property type="term" value="C:cytoplasm"/>
    <property type="evidence" value="ECO:0007669"/>
    <property type="project" value="TreeGrafter"/>
</dbReference>
<keyword evidence="4" id="KW-1185">Reference proteome</keyword>
<dbReference type="Pfam" id="PF01266">
    <property type="entry name" value="DAO"/>
    <property type="match status" value="1"/>
</dbReference>
<dbReference type="SUPFAM" id="SSF51905">
    <property type="entry name" value="FAD/NAD(P)-binding domain"/>
    <property type="match status" value="1"/>
</dbReference>
<evidence type="ECO:0000313" key="4">
    <source>
        <dbReference type="Proteomes" id="UP000199518"/>
    </source>
</evidence>
<dbReference type="InterPro" id="IPR036188">
    <property type="entry name" value="FAD/NAD-bd_sf"/>
</dbReference>
<dbReference type="Proteomes" id="UP000199518">
    <property type="component" value="Unassembled WGS sequence"/>
</dbReference>
<dbReference type="PANTHER" id="PTHR13847">
    <property type="entry name" value="SARCOSINE DEHYDROGENASE-RELATED"/>
    <property type="match status" value="1"/>
</dbReference>
<gene>
    <name evidence="3" type="ORF">SAMN05421753_109139</name>
</gene>
<name>A0A1I3IIB9_9PLAN</name>
<sequence length="411" mass="45745">MVVVGGGVVGAACAHYLAVAGAPVLLIDKGDFGQGCSHGNCGYVSPSHILPLCRPGAVSSALRTFFRRNSPFQMRFRLDPAFWSWMWQFARRCNQIDMLQAGHARHSLLQSSRQLFDELLSEKVLEDIDWEAKGLLFVHQTRSHFEHYGETNELLTKEFGVGATPIREAELLEMEPALKPGVAGAWLYDCDAHLRSDKLMEAWQKRLVHDGVSIRENCELISLEEGDGAISAVNTTAGRIEVDQVVVATGAWTRLLSRQLRARIPIEPGKGYSITMRRPALCPTYPMIFEEHRVAVTPFASGYRIGSTMEFAGFDPTLRRDRLSLLTDAAAKYLHEPMAEPVLESWYGWRPMSCDGVPLIGRVPSFRNAWMAAGHSMLGVSMSTGTGKLISELVTGKHPHIDPHPYRVDRF</sequence>
<dbReference type="InterPro" id="IPR006076">
    <property type="entry name" value="FAD-dep_OxRdtase"/>
</dbReference>
<evidence type="ECO:0000313" key="3">
    <source>
        <dbReference type="EMBL" id="SFI47755.1"/>
    </source>
</evidence>
<proteinExistence type="predicted"/>
<reference evidence="4" key="1">
    <citation type="submission" date="2016-10" db="EMBL/GenBank/DDBJ databases">
        <authorList>
            <person name="Varghese N."/>
            <person name="Submissions S."/>
        </authorList>
    </citation>
    <scope>NUCLEOTIDE SEQUENCE [LARGE SCALE GENOMIC DNA]</scope>
    <source>
        <strain evidence="4">DSM 26348</strain>
    </source>
</reference>
<keyword evidence="1" id="KW-0560">Oxidoreductase</keyword>
<dbReference type="SUPFAM" id="SSF54373">
    <property type="entry name" value="FAD-linked reductases, C-terminal domain"/>
    <property type="match status" value="1"/>
</dbReference>
<dbReference type="Gene3D" id="3.50.50.60">
    <property type="entry name" value="FAD/NAD(P)-binding domain"/>
    <property type="match status" value="2"/>
</dbReference>
<evidence type="ECO:0000259" key="2">
    <source>
        <dbReference type="Pfam" id="PF01266"/>
    </source>
</evidence>
<dbReference type="STRING" id="1576369.SAMN05421753_109139"/>
<feature type="domain" description="FAD dependent oxidoreductase" evidence="2">
    <location>
        <begin position="2"/>
        <end position="393"/>
    </location>
</feature>
<dbReference type="AlphaFoldDB" id="A0A1I3IIB9"/>
<dbReference type="GO" id="GO:0016491">
    <property type="term" value="F:oxidoreductase activity"/>
    <property type="evidence" value="ECO:0007669"/>
    <property type="project" value="UniProtKB-KW"/>
</dbReference>
<protein>
    <submittedName>
        <fullName evidence="3">D-amino-acid dehydrogenase</fullName>
    </submittedName>
</protein>
<organism evidence="3 4">
    <name type="scientific">Planctomicrobium piriforme</name>
    <dbReference type="NCBI Taxonomy" id="1576369"/>
    <lineage>
        <taxon>Bacteria</taxon>
        <taxon>Pseudomonadati</taxon>
        <taxon>Planctomycetota</taxon>
        <taxon>Planctomycetia</taxon>
        <taxon>Planctomycetales</taxon>
        <taxon>Planctomycetaceae</taxon>
        <taxon>Planctomicrobium</taxon>
    </lineage>
</organism>
<dbReference type="Gene3D" id="3.30.9.10">
    <property type="entry name" value="D-Amino Acid Oxidase, subunit A, domain 2"/>
    <property type="match status" value="1"/>
</dbReference>